<dbReference type="GeneID" id="127768861"/>
<dbReference type="SUPFAM" id="SSF51182">
    <property type="entry name" value="RmlC-like cupins"/>
    <property type="match status" value="1"/>
</dbReference>
<dbReference type="InterPro" id="IPR011051">
    <property type="entry name" value="RmlC_Cupin_sf"/>
</dbReference>
<reference evidence="9" key="1">
    <citation type="submission" date="2015-06" db="UniProtKB">
        <authorList>
            <consortium name="EnsemblPlants"/>
        </authorList>
    </citation>
    <scope>IDENTIFICATION</scope>
</reference>
<dbReference type="InterPro" id="IPR014710">
    <property type="entry name" value="RmlC-like_jellyroll"/>
</dbReference>
<dbReference type="InterPro" id="IPR006045">
    <property type="entry name" value="Cupin_1"/>
</dbReference>
<dbReference type="CDD" id="cd02245">
    <property type="entry name" value="cupin_7S_vicilin-like_C"/>
    <property type="match status" value="1"/>
</dbReference>
<feature type="region of interest" description="Disordered" evidence="6">
    <location>
        <begin position="383"/>
        <end position="430"/>
    </location>
</feature>
<dbReference type="Gene3D" id="2.60.120.10">
    <property type="entry name" value="Jelly Rolls"/>
    <property type="match status" value="2"/>
</dbReference>
<evidence type="ECO:0000313" key="9">
    <source>
        <dbReference type="EnsemblPlants" id="ORGLA03G0263400.1"/>
    </source>
</evidence>
<dbReference type="Gramene" id="ORGLA03G0263400.1">
    <property type="protein sequence ID" value="ORGLA03G0263400.1"/>
    <property type="gene ID" value="ORGLA03G0263400"/>
</dbReference>
<evidence type="ECO:0000256" key="3">
    <source>
        <dbReference type="ARBA" id="ARBA00022761"/>
    </source>
</evidence>
<feature type="domain" description="Cupin type-1" evidence="8">
    <location>
        <begin position="312"/>
        <end position="507"/>
    </location>
</feature>
<dbReference type="Proteomes" id="UP000007306">
    <property type="component" value="Chromosome 3"/>
</dbReference>
<dbReference type="FunFam" id="2.60.120.10:FF:000145">
    <property type="entry name" value="Vicilin-like antimicrobial peptides 2-2"/>
    <property type="match status" value="1"/>
</dbReference>
<evidence type="ECO:0000256" key="5">
    <source>
        <dbReference type="ARBA" id="ARBA00023597"/>
    </source>
</evidence>
<dbReference type="eggNOG" id="ENOG502QQEP">
    <property type="taxonomic scope" value="Eukaryota"/>
</dbReference>
<protein>
    <recommendedName>
        <fullName evidence="8">Cupin type-1 domain-containing protein</fullName>
    </recommendedName>
</protein>
<dbReference type="PANTHER" id="PTHR31189:SF79">
    <property type="entry name" value="63 KDA GLOBULIN-LIKE PROTEIN"/>
    <property type="match status" value="1"/>
</dbReference>
<dbReference type="GO" id="GO:0045735">
    <property type="term" value="F:nutrient reservoir activity"/>
    <property type="evidence" value="ECO:0007669"/>
    <property type="project" value="UniProtKB-KW"/>
</dbReference>
<organism evidence="9 10">
    <name type="scientific">Oryza glaberrima</name>
    <name type="common">African rice</name>
    <dbReference type="NCBI Taxonomy" id="4538"/>
    <lineage>
        <taxon>Eukaryota</taxon>
        <taxon>Viridiplantae</taxon>
        <taxon>Streptophyta</taxon>
        <taxon>Embryophyta</taxon>
        <taxon>Tracheophyta</taxon>
        <taxon>Spermatophyta</taxon>
        <taxon>Magnoliopsida</taxon>
        <taxon>Liliopsida</taxon>
        <taxon>Poales</taxon>
        <taxon>Poaceae</taxon>
        <taxon>BOP clade</taxon>
        <taxon>Oryzoideae</taxon>
        <taxon>Oryzeae</taxon>
        <taxon>Oryzinae</taxon>
        <taxon>Oryza</taxon>
    </lineage>
</organism>
<feature type="region of interest" description="Disordered" evidence="6">
    <location>
        <begin position="516"/>
        <end position="550"/>
    </location>
</feature>
<name>I1PE38_ORYGL</name>
<evidence type="ECO:0000256" key="2">
    <source>
        <dbReference type="ARBA" id="ARBA00022525"/>
    </source>
</evidence>
<dbReference type="PANTHER" id="PTHR31189">
    <property type="entry name" value="OS03G0336100 PROTEIN-RELATED"/>
    <property type="match status" value="1"/>
</dbReference>
<feature type="region of interest" description="Disordered" evidence="6">
    <location>
        <begin position="63"/>
        <end position="103"/>
    </location>
</feature>
<feature type="compositionally biased region" description="Basic and acidic residues" evidence="6">
    <location>
        <begin position="63"/>
        <end position="88"/>
    </location>
</feature>
<evidence type="ECO:0000256" key="1">
    <source>
        <dbReference type="ARBA" id="ARBA00004613"/>
    </source>
</evidence>
<feature type="chain" id="PRO_5003649969" description="Cupin type-1 domain-containing protein" evidence="7">
    <location>
        <begin position="24"/>
        <end position="562"/>
    </location>
</feature>
<evidence type="ECO:0000256" key="4">
    <source>
        <dbReference type="ARBA" id="ARBA00023129"/>
    </source>
</evidence>
<keyword evidence="7" id="KW-0732">Signal</keyword>
<evidence type="ECO:0000256" key="7">
    <source>
        <dbReference type="SAM" id="SignalP"/>
    </source>
</evidence>
<dbReference type="KEGG" id="ogl:127768861"/>
<comment type="subcellular location">
    <subcellularLocation>
        <location evidence="1">Secreted</location>
    </subcellularLocation>
</comment>
<dbReference type="SMART" id="SM00835">
    <property type="entry name" value="Cupin_1"/>
    <property type="match status" value="2"/>
</dbReference>
<evidence type="ECO:0000313" key="10">
    <source>
        <dbReference type="Proteomes" id="UP000007306"/>
    </source>
</evidence>
<gene>
    <name evidence="9" type="primary">LOC127768861</name>
</gene>
<sequence>MATRARATILLLLAAVLFAAAAAASGEDRRRETSLRRCLQRCEQDRPPYERARCVQECKDQQQQQQERRREHGGHDDDRRDRDRRGEGSSEEEDEGRERGSRRRPYVFGRRSFRQVVRSDQGSVRLLPPFHQASSLLRGIKNYRVAVLEANPRSFVMPTHTDAHCICYVAQGEGVVAIIENGEKWSYAIRQGDVFVAPAGTINYLANTDGRRKLIVTKILHTISVPGQIQFFFAPGGRNPESFLSSFSKGVQRAAFKISEEKLEKLLGKQDKGVIIRASEEQVRELRRHASEGGHGPHWPLPPFGESSRGPFNILEQRPRFANRHGRLYEADARSFHDLAEHDIRVAVVNITAGSMNAPFYNTRSVKVAYVLDGEGEAEIVCPHLSRGGRGGESEERRRERGKGKWREEEEEEEEQQKGQEEEEEEQVGQGYETIRARLSRGTVFVVPSGHPIVVTSSRDSTLQIVCFDVHANNNERMYLAGMNSVLKKLDPQAKELAFAASAREVDELLNAQQESAFLAGPEKSSRRGEESEDEDRRRRRSHRGRGDEAVETLLRMAAAAV</sequence>
<proteinExistence type="inferred from homology"/>
<dbReference type="Pfam" id="PF00190">
    <property type="entry name" value="Cupin_1"/>
    <property type="match status" value="2"/>
</dbReference>
<keyword evidence="10" id="KW-1185">Reference proteome</keyword>
<accession>I1PE38</accession>
<evidence type="ECO:0000259" key="8">
    <source>
        <dbReference type="SMART" id="SM00835"/>
    </source>
</evidence>
<dbReference type="STRING" id="4538.I1PE38"/>
<dbReference type="CDD" id="cd02244">
    <property type="entry name" value="cupin_7S_vicilin-like_N"/>
    <property type="match status" value="1"/>
</dbReference>
<reference evidence="9 10" key="2">
    <citation type="submission" date="2018-04" db="EMBL/GenBank/DDBJ databases">
        <title>OglaRS2 (Oryza glaberrima Reference Sequence Version 2).</title>
        <authorList>
            <person name="Zhang J."/>
            <person name="Kudrna D."/>
            <person name="Lee S."/>
            <person name="Talag J."/>
            <person name="Rajasekar S."/>
            <person name="Wing R.A."/>
        </authorList>
    </citation>
    <scope>NUCLEOTIDE SEQUENCE [LARGE SCALE GENOMIC DNA]</scope>
    <source>
        <strain evidence="9 10">cv. IRGC 96717</strain>
    </source>
</reference>
<dbReference type="EnsemblPlants" id="ORGLA03G0263400.1">
    <property type="protein sequence ID" value="ORGLA03G0263400.1"/>
    <property type="gene ID" value="ORGLA03G0263400"/>
</dbReference>
<feature type="signal peptide" evidence="7">
    <location>
        <begin position="1"/>
        <end position="23"/>
    </location>
</feature>
<feature type="compositionally biased region" description="Acidic residues" evidence="6">
    <location>
        <begin position="409"/>
        <end position="427"/>
    </location>
</feature>
<dbReference type="GO" id="GO:0005576">
    <property type="term" value="C:extracellular region"/>
    <property type="evidence" value="ECO:0007669"/>
    <property type="project" value="UniProtKB-SubCell"/>
</dbReference>
<feature type="domain" description="Cupin type-1" evidence="8">
    <location>
        <begin position="106"/>
        <end position="264"/>
    </location>
</feature>
<dbReference type="FunFam" id="2.60.120.10:FF:000173">
    <property type="entry name" value="Vicilin-like antimicrobial peptides 2-3"/>
    <property type="match status" value="1"/>
</dbReference>
<dbReference type="OMA" id="MYLAGMN"/>
<dbReference type="HOGENOM" id="CLU_018703_1_1_1"/>
<keyword evidence="3" id="KW-0758">Storage protein</keyword>
<dbReference type="GO" id="GO:0019863">
    <property type="term" value="F:IgE binding"/>
    <property type="evidence" value="ECO:0007669"/>
    <property type="project" value="UniProtKB-ARBA"/>
</dbReference>
<dbReference type="RefSeq" id="XP_052150474.1">
    <property type="nucleotide sequence ID" value="XM_052294514.1"/>
</dbReference>
<comment type="similarity">
    <text evidence="5">Belongs to the 7S seed storage protein family.</text>
</comment>
<keyword evidence="4" id="KW-0708">Seed storage protein</keyword>
<feature type="compositionally biased region" description="Basic and acidic residues" evidence="6">
    <location>
        <begin position="390"/>
        <end position="408"/>
    </location>
</feature>
<dbReference type="InterPro" id="IPR050253">
    <property type="entry name" value="Seed_Storage-Functional"/>
</dbReference>
<keyword evidence="2" id="KW-0964">Secreted</keyword>
<dbReference type="AlphaFoldDB" id="I1PE38"/>
<evidence type="ECO:0000256" key="6">
    <source>
        <dbReference type="SAM" id="MobiDB-lite"/>
    </source>
</evidence>